<comment type="caution">
    <text evidence="1">The sequence shown here is derived from an EMBL/GenBank/DDBJ whole genome shotgun (WGS) entry which is preliminary data.</text>
</comment>
<dbReference type="RefSeq" id="WP_077458866.1">
    <property type="nucleotide sequence ID" value="NZ_MUEO01000028.1"/>
</dbReference>
<organism evidence="1 2">
    <name type="scientific">Salinivibrio kushneri</name>
    <dbReference type="NCBI Taxonomy" id="1908198"/>
    <lineage>
        <taxon>Bacteria</taxon>
        <taxon>Pseudomonadati</taxon>
        <taxon>Pseudomonadota</taxon>
        <taxon>Gammaproteobacteria</taxon>
        <taxon>Vibrionales</taxon>
        <taxon>Vibrionaceae</taxon>
        <taxon>Salinivibrio</taxon>
    </lineage>
</organism>
<dbReference type="EMBL" id="MUEO01000028">
    <property type="protein sequence ID" value="OOE43226.1"/>
    <property type="molecule type" value="Genomic_DNA"/>
</dbReference>
<evidence type="ECO:0008006" key="3">
    <source>
        <dbReference type="Google" id="ProtNLM"/>
    </source>
</evidence>
<dbReference type="AlphaFoldDB" id="A0AB36K510"/>
<reference evidence="1 2" key="1">
    <citation type="journal article" date="2017" name="Genome Announc.">
        <title>Draft Genome Sequences of Salinivibrio proteolyticus, Salinivibrio sharmensis, Salinivibrio siamensis, Salinivibrio costicola subsp. alcaliphilus, Salinivibrio costicola subsp. vallismortis, and 29 New Isolates Belonging to the Genus Salinivibrio.</title>
        <authorList>
            <person name="Lopez-Hermoso C."/>
            <person name="de la Haba R.R."/>
            <person name="Sanchez-Porro C."/>
            <person name="Bayliss S.C."/>
            <person name="Feil E.J."/>
            <person name="Ventosa A."/>
        </authorList>
    </citation>
    <scope>NUCLEOTIDE SEQUENCE [LARGE SCALE GENOMIC DNA]</scope>
    <source>
        <strain evidence="1 2">IC202</strain>
    </source>
</reference>
<gene>
    <name evidence="1" type="ORF">BZG09_11355</name>
</gene>
<dbReference type="SUPFAM" id="SSF81901">
    <property type="entry name" value="HCP-like"/>
    <property type="match status" value="1"/>
</dbReference>
<protein>
    <recommendedName>
        <fullName evidence="3">Sel1 repeat family protein</fullName>
    </recommendedName>
</protein>
<name>A0AB36K510_9GAMM</name>
<evidence type="ECO:0000313" key="2">
    <source>
        <dbReference type="Proteomes" id="UP000188726"/>
    </source>
</evidence>
<sequence>MVDVNFLKVLIVTACIFPFVSRAETLEKGVEILNQGQFKKAREIFKPLAEHGDANAAYWLAYTQFKTSSTLEAGSSLLKSAEGGNPWAMATLAGTYMPEVDRSFCGYLGWPCDEQWVDKAIEGWEKLAEEGDGKAMYALLYHDPSWWQYIPIYREYRYGELAEKLYNNKGFTFFYDNSFWSFLNEDKRIEYLEKMALHGDGIASYKLFYIFDDNKEPQEAINYIENGVEGRNYYSLYRASTGLMRLKRKYDIGSEDERTSKRAYFYCYAAHSLFEEGYDCSVSGFFDFEYDRDIEMHRYYDKITGERVTEEQLEKIREKAREYVSEYYADLQLDETTVEFFRGFYKNF</sequence>
<dbReference type="Gene3D" id="1.25.40.10">
    <property type="entry name" value="Tetratricopeptide repeat domain"/>
    <property type="match status" value="1"/>
</dbReference>
<evidence type="ECO:0000313" key="1">
    <source>
        <dbReference type="EMBL" id="OOE43226.1"/>
    </source>
</evidence>
<proteinExistence type="predicted"/>
<accession>A0AB36K510</accession>
<dbReference type="InterPro" id="IPR011990">
    <property type="entry name" value="TPR-like_helical_dom_sf"/>
</dbReference>
<dbReference type="Proteomes" id="UP000188726">
    <property type="component" value="Unassembled WGS sequence"/>
</dbReference>